<evidence type="ECO:0000259" key="19">
    <source>
        <dbReference type="PROSITE" id="PS50280"/>
    </source>
</evidence>
<dbReference type="FunFam" id="2.170.270.10:FF:000021">
    <property type="entry name" value="Histone-lysine N-methyltransferase"/>
    <property type="match status" value="1"/>
</dbReference>
<keyword evidence="4" id="KW-0158">Chromosome</keyword>
<accession>A0A3B1JCT2</accession>
<feature type="compositionally biased region" description="Polar residues" evidence="18">
    <location>
        <begin position="61"/>
        <end position="70"/>
    </location>
</feature>
<evidence type="ECO:0000256" key="15">
    <source>
        <dbReference type="ARBA" id="ARBA00023306"/>
    </source>
</evidence>
<evidence type="ECO:0000256" key="8">
    <source>
        <dbReference type="ARBA" id="ARBA00022679"/>
    </source>
</evidence>
<dbReference type="PANTHER" id="PTHR46167">
    <property type="entry name" value="N-LYSINE METHYLTRANSFERASE KMT5A"/>
    <property type="match status" value="1"/>
</dbReference>
<reference evidence="20" key="3">
    <citation type="submission" date="2025-08" db="UniProtKB">
        <authorList>
            <consortium name="Ensembl"/>
        </authorList>
    </citation>
    <scope>IDENTIFICATION</scope>
</reference>
<evidence type="ECO:0000256" key="17">
    <source>
        <dbReference type="ARBA" id="ARBA00048985"/>
    </source>
</evidence>
<evidence type="ECO:0000313" key="21">
    <source>
        <dbReference type="Proteomes" id="UP000018467"/>
    </source>
</evidence>
<feature type="region of interest" description="Disordered" evidence="18">
    <location>
        <begin position="61"/>
        <end position="82"/>
    </location>
</feature>
<feature type="region of interest" description="Disordered" evidence="18">
    <location>
        <begin position="104"/>
        <end position="170"/>
    </location>
</feature>
<feature type="compositionally biased region" description="Basic and acidic residues" evidence="18">
    <location>
        <begin position="157"/>
        <end position="169"/>
    </location>
</feature>
<feature type="domain" description="SET" evidence="19">
    <location>
        <begin position="203"/>
        <end position="324"/>
    </location>
</feature>
<dbReference type="AlphaFoldDB" id="A0A3B1JCT2"/>
<dbReference type="STRING" id="7994.ENSAMXP00000039109"/>
<comment type="catalytic activity">
    <reaction evidence="17">
        <text>L-lysyl-[protein] + S-adenosyl-L-methionine = N(6)-methyl-L-lysyl-[protein] + S-adenosyl-L-homocysteine + H(+)</text>
        <dbReference type="Rhea" id="RHEA:51736"/>
        <dbReference type="Rhea" id="RHEA-COMP:9752"/>
        <dbReference type="Rhea" id="RHEA-COMP:13053"/>
        <dbReference type="ChEBI" id="CHEBI:15378"/>
        <dbReference type="ChEBI" id="CHEBI:29969"/>
        <dbReference type="ChEBI" id="CHEBI:57856"/>
        <dbReference type="ChEBI" id="CHEBI:59789"/>
        <dbReference type="ChEBI" id="CHEBI:61929"/>
    </reaction>
</comment>
<dbReference type="InParanoid" id="A0A3B1JCT2"/>
<dbReference type="InterPro" id="IPR016858">
    <property type="entry name" value="KMT5A-like"/>
</dbReference>
<evidence type="ECO:0000256" key="12">
    <source>
        <dbReference type="ARBA" id="ARBA00023015"/>
    </source>
</evidence>
<feature type="compositionally biased region" description="Basic and acidic residues" evidence="18">
    <location>
        <begin position="120"/>
        <end position="133"/>
    </location>
</feature>
<dbReference type="Pfam" id="PF00856">
    <property type="entry name" value="SET"/>
    <property type="match status" value="1"/>
</dbReference>
<dbReference type="Bgee" id="ENSAMXG00000036425">
    <property type="expression patterns" value="Expressed in embryo and 14 other cell types or tissues"/>
</dbReference>
<comment type="subcellular location">
    <subcellularLocation>
        <location evidence="2">Chromosome</location>
    </subcellularLocation>
    <subcellularLocation>
        <location evidence="1">Nucleus</location>
    </subcellularLocation>
</comment>
<dbReference type="GO" id="GO:0032259">
    <property type="term" value="P:methylation"/>
    <property type="evidence" value="ECO:0007669"/>
    <property type="project" value="UniProtKB-KW"/>
</dbReference>
<dbReference type="Proteomes" id="UP000018467">
    <property type="component" value="Unassembled WGS sequence"/>
</dbReference>
<reference evidence="20" key="4">
    <citation type="submission" date="2025-09" db="UniProtKB">
        <authorList>
            <consortium name="Ensembl"/>
        </authorList>
    </citation>
    <scope>IDENTIFICATION</scope>
</reference>
<evidence type="ECO:0000256" key="10">
    <source>
        <dbReference type="ARBA" id="ARBA00022776"/>
    </source>
</evidence>
<keyword evidence="9" id="KW-0949">S-adenosyl-L-methionine</keyword>
<dbReference type="FunCoup" id="A0A3B1JCT2">
    <property type="interactions" value="1"/>
</dbReference>
<keyword evidence="15" id="KW-0131">Cell cycle</keyword>
<dbReference type="GO" id="GO:0006357">
    <property type="term" value="P:regulation of transcription by RNA polymerase II"/>
    <property type="evidence" value="ECO:0007669"/>
    <property type="project" value="TreeGrafter"/>
</dbReference>
<evidence type="ECO:0000256" key="11">
    <source>
        <dbReference type="ARBA" id="ARBA00022853"/>
    </source>
</evidence>
<keyword evidence="21" id="KW-1185">Reference proteome</keyword>
<keyword evidence="7" id="KW-0132">Cell division</keyword>
<evidence type="ECO:0000256" key="1">
    <source>
        <dbReference type="ARBA" id="ARBA00004123"/>
    </source>
</evidence>
<evidence type="ECO:0000256" key="7">
    <source>
        <dbReference type="ARBA" id="ARBA00022618"/>
    </source>
</evidence>
<dbReference type="PANTHER" id="PTHR46167:SF1">
    <property type="entry name" value="N-LYSINE METHYLTRANSFERASE KMT5A"/>
    <property type="match status" value="1"/>
</dbReference>
<evidence type="ECO:0000256" key="14">
    <source>
        <dbReference type="ARBA" id="ARBA00023242"/>
    </source>
</evidence>
<dbReference type="Gene3D" id="2.170.270.10">
    <property type="entry name" value="SET domain"/>
    <property type="match status" value="1"/>
</dbReference>
<dbReference type="SMART" id="SM00317">
    <property type="entry name" value="SET"/>
    <property type="match status" value="1"/>
</dbReference>
<evidence type="ECO:0000256" key="5">
    <source>
        <dbReference type="ARBA" id="ARBA00022491"/>
    </source>
</evidence>
<dbReference type="GO" id="GO:0005634">
    <property type="term" value="C:nucleus"/>
    <property type="evidence" value="ECO:0007669"/>
    <property type="project" value="UniProtKB-SubCell"/>
</dbReference>
<evidence type="ECO:0000313" key="20">
    <source>
        <dbReference type="Ensembl" id="ENSAMXP00000039109.1"/>
    </source>
</evidence>
<evidence type="ECO:0000256" key="9">
    <source>
        <dbReference type="ARBA" id="ARBA00022691"/>
    </source>
</evidence>
<keyword evidence="8" id="KW-0808">Transferase</keyword>
<dbReference type="GeneTree" id="ENSGT00940000163293"/>
<dbReference type="GO" id="GO:0043516">
    <property type="term" value="P:regulation of DNA damage response, signal transduction by p53 class mediator"/>
    <property type="evidence" value="ECO:0007669"/>
    <property type="project" value="TreeGrafter"/>
</dbReference>
<dbReference type="GO" id="GO:0051301">
    <property type="term" value="P:cell division"/>
    <property type="evidence" value="ECO:0007669"/>
    <property type="project" value="UniProtKB-KW"/>
</dbReference>
<evidence type="ECO:0000256" key="4">
    <source>
        <dbReference type="ARBA" id="ARBA00022454"/>
    </source>
</evidence>
<keyword evidence="12" id="KW-0805">Transcription regulation</keyword>
<reference evidence="21" key="2">
    <citation type="journal article" date="2014" name="Nat. Commun.">
        <title>The cavefish genome reveals candidate genes for eye loss.</title>
        <authorList>
            <person name="McGaugh S.E."/>
            <person name="Gross J.B."/>
            <person name="Aken B."/>
            <person name="Blin M."/>
            <person name="Borowsky R."/>
            <person name="Chalopin D."/>
            <person name="Hinaux H."/>
            <person name="Jeffery W.R."/>
            <person name="Keene A."/>
            <person name="Ma L."/>
            <person name="Minx P."/>
            <person name="Murphy D."/>
            <person name="O'Quin K.E."/>
            <person name="Retaux S."/>
            <person name="Rohner N."/>
            <person name="Searle S.M."/>
            <person name="Stahl B.A."/>
            <person name="Tabin C."/>
            <person name="Volff J.N."/>
            <person name="Yoshizawa M."/>
            <person name="Warren W.C."/>
        </authorList>
    </citation>
    <scope>NUCLEOTIDE SEQUENCE [LARGE SCALE GENOMIC DNA]</scope>
    <source>
        <strain evidence="21">female</strain>
    </source>
</reference>
<evidence type="ECO:0000256" key="3">
    <source>
        <dbReference type="ARBA" id="ARBA00012187"/>
    </source>
</evidence>
<dbReference type="InterPro" id="IPR046341">
    <property type="entry name" value="SET_dom_sf"/>
</dbReference>
<keyword evidence="11" id="KW-0156">Chromatin regulator</keyword>
<dbReference type="PROSITE" id="PS51571">
    <property type="entry name" value="SAM_MT43_PR_SET"/>
    <property type="match status" value="1"/>
</dbReference>
<name>A0A3B1JCT2_ASTMX</name>
<keyword evidence="5" id="KW-0678">Repressor</keyword>
<keyword evidence="10" id="KW-0498">Mitosis</keyword>
<proteinExistence type="predicted"/>
<evidence type="ECO:0000256" key="16">
    <source>
        <dbReference type="ARBA" id="ARBA00047784"/>
    </source>
</evidence>
<dbReference type="EC" id="2.1.1.361" evidence="3"/>
<evidence type="ECO:0000256" key="2">
    <source>
        <dbReference type="ARBA" id="ARBA00004286"/>
    </source>
</evidence>
<dbReference type="Ensembl" id="ENSAMXT00000040593.1">
    <property type="protein sequence ID" value="ENSAMXP00000039109.1"/>
    <property type="gene ID" value="ENSAMXG00000036425.1"/>
</dbReference>
<evidence type="ECO:0000256" key="13">
    <source>
        <dbReference type="ARBA" id="ARBA00023163"/>
    </source>
</evidence>
<keyword evidence="14" id="KW-0539">Nucleus</keyword>
<dbReference type="GO" id="GO:0140944">
    <property type="term" value="F:histone H4K20 monomethyltransferase activity"/>
    <property type="evidence" value="ECO:0007669"/>
    <property type="project" value="UniProtKB-EC"/>
</dbReference>
<dbReference type="SUPFAM" id="SSF82199">
    <property type="entry name" value="SET domain"/>
    <property type="match status" value="1"/>
</dbReference>
<dbReference type="InterPro" id="IPR001214">
    <property type="entry name" value="SET_dom"/>
</dbReference>
<keyword evidence="13" id="KW-0804">Transcription</keyword>
<evidence type="ECO:0000256" key="6">
    <source>
        <dbReference type="ARBA" id="ARBA00022603"/>
    </source>
</evidence>
<dbReference type="PROSITE" id="PS50280">
    <property type="entry name" value="SET"/>
    <property type="match status" value="1"/>
</dbReference>
<sequence length="339" mass="38898">MQFQLNNFFQEKSCWMVLIYFLLLQGKKKTPNGELHKHEVQAEAKENKHEAKMARQLQSTVKSFGNPETSRSPHRNSPLIPINEENVCKASDQTKHGEVKLTVEIHSKPENSGGTSSLVPKEKTVKPQEKDQTSDAAPPNKSGHGTYVKVKKNKTQKKLESKQNSRKVTDYYPIRRSSRKSKAELKCEEQQHIDDLIANNVEDGLKVRYIEGKGRGIFADRDFQKGQFVVEYHGDLLQIAEAKKRETQYAQDPTKGCYMYYFSYLNNNYCVDATKETCRLGRLINHSKNGNCQTRLHDINGVPHLILVASRHIKAEEELLYDYGDRTKESIAAHPWLKH</sequence>
<keyword evidence="6" id="KW-0489">Methyltransferase</keyword>
<organism evidence="20 21">
    <name type="scientific">Astyanax mexicanus</name>
    <name type="common">Blind cave fish</name>
    <name type="synonym">Astyanax fasciatus mexicanus</name>
    <dbReference type="NCBI Taxonomy" id="7994"/>
    <lineage>
        <taxon>Eukaryota</taxon>
        <taxon>Metazoa</taxon>
        <taxon>Chordata</taxon>
        <taxon>Craniata</taxon>
        <taxon>Vertebrata</taxon>
        <taxon>Euteleostomi</taxon>
        <taxon>Actinopterygii</taxon>
        <taxon>Neopterygii</taxon>
        <taxon>Teleostei</taxon>
        <taxon>Ostariophysi</taxon>
        <taxon>Characiformes</taxon>
        <taxon>Characoidei</taxon>
        <taxon>Acestrorhamphidae</taxon>
        <taxon>Acestrorhamphinae</taxon>
        <taxon>Astyanax</taxon>
    </lineage>
</organism>
<reference evidence="21" key="1">
    <citation type="submission" date="2013-03" db="EMBL/GenBank/DDBJ databases">
        <authorList>
            <person name="Jeffery W."/>
            <person name="Warren W."/>
            <person name="Wilson R.K."/>
        </authorList>
    </citation>
    <scope>NUCLEOTIDE SEQUENCE</scope>
    <source>
        <strain evidence="21">female</strain>
    </source>
</reference>
<evidence type="ECO:0000256" key="18">
    <source>
        <dbReference type="SAM" id="MobiDB-lite"/>
    </source>
</evidence>
<dbReference type="InterPro" id="IPR051760">
    <property type="entry name" value="KMT5A"/>
</dbReference>
<dbReference type="CDD" id="cd10528">
    <property type="entry name" value="SET_SETD8"/>
    <property type="match status" value="1"/>
</dbReference>
<dbReference type="InterPro" id="IPR047266">
    <property type="entry name" value="KMT5A-like_SET"/>
</dbReference>
<comment type="catalytic activity">
    <reaction evidence="16">
        <text>L-lysyl(20)-[histone H4] + S-adenosyl-L-methionine = N(6)-methyl-L-lysyl(20)-[histone H4] + S-adenosyl-L-homocysteine + H(+)</text>
        <dbReference type="Rhea" id="RHEA:60344"/>
        <dbReference type="Rhea" id="RHEA-COMP:15554"/>
        <dbReference type="Rhea" id="RHEA-COMP:15555"/>
        <dbReference type="ChEBI" id="CHEBI:15378"/>
        <dbReference type="ChEBI" id="CHEBI:29969"/>
        <dbReference type="ChEBI" id="CHEBI:57856"/>
        <dbReference type="ChEBI" id="CHEBI:59789"/>
        <dbReference type="ChEBI" id="CHEBI:61929"/>
        <dbReference type="EC" id="2.1.1.361"/>
    </reaction>
</comment>
<protein>
    <recommendedName>
        <fullName evidence="3">[histone H4]-lysine(20) N-methyltransferase</fullName>
        <ecNumber evidence="3">2.1.1.361</ecNumber>
    </recommendedName>
</protein>
<dbReference type="GO" id="GO:0005700">
    <property type="term" value="C:polytene chromosome"/>
    <property type="evidence" value="ECO:0007669"/>
    <property type="project" value="TreeGrafter"/>
</dbReference>